<dbReference type="EMBL" id="HBGU01062001">
    <property type="protein sequence ID" value="CAD9518381.1"/>
    <property type="molecule type" value="Transcribed_RNA"/>
</dbReference>
<organism evidence="1">
    <name type="scientific">Haptolina brevifila</name>
    <dbReference type="NCBI Taxonomy" id="156173"/>
    <lineage>
        <taxon>Eukaryota</taxon>
        <taxon>Haptista</taxon>
        <taxon>Haptophyta</taxon>
        <taxon>Prymnesiophyceae</taxon>
        <taxon>Prymnesiales</taxon>
        <taxon>Prymnesiaceae</taxon>
        <taxon>Haptolina</taxon>
    </lineage>
</organism>
<dbReference type="InterPro" id="IPR011992">
    <property type="entry name" value="EF-hand-dom_pair"/>
</dbReference>
<dbReference type="AlphaFoldDB" id="A0A7S2N419"/>
<sequence>MGAGASTISADTEKALQGLPEASNADIAALANTMVPTSSIAPETKAAAVRIAVALATEDGWKELQALFRSLSVSLDDAISSEEWGSIIHRDEGLRKKYFGDASPEEIATQFDGLDEEGKSELVWEEFVDGAVSLGAVVTLCEQLASAEGEAELRQLFETVLAEEPDDLAGGRLSMLTWAAVLKEQPDLLKRFTGLDGEASARFQAFFMIGRVDTWIGKIFRRLGLHEDGCYSWDEFFAATASQST</sequence>
<gene>
    <name evidence="1" type="ORF">CBRE1094_LOCUS33770</name>
</gene>
<evidence type="ECO:0000313" key="1">
    <source>
        <dbReference type="EMBL" id="CAD9518381.1"/>
    </source>
</evidence>
<proteinExistence type="predicted"/>
<reference evidence="1" key="1">
    <citation type="submission" date="2021-01" db="EMBL/GenBank/DDBJ databases">
        <authorList>
            <person name="Corre E."/>
            <person name="Pelletier E."/>
            <person name="Niang G."/>
            <person name="Scheremetjew M."/>
            <person name="Finn R."/>
            <person name="Kale V."/>
            <person name="Holt S."/>
            <person name="Cochrane G."/>
            <person name="Meng A."/>
            <person name="Brown T."/>
            <person name="Cohen L."/>
        </authorList>
    </citation>
    <scope>NUCLEOTIDE SEQUENCE</scope>
    <source>
        <strain evidence="1">UTEX LB 985</strain>
    </source>
</reference>
<name>A0A7S2N419_9EUKA</name>
<protein>
    <submittedName>
        <fullName evidence="1">Uncharacterized protein</fullName>
    </submittedName>
</protein>
<dbReference type="Gene3D" id="1.10.238.10">
    <property type="entry name" value="EF-hand"/>
    <property type="match status" value="1"/>
</dbReference>
<dbReference type="SUPFAM" id="SSF47473">
    <property type="entry name" value="EF-hand"/>
    <property type="match status" value="1"/>
</dbReference>
<accession>A0A7S2N419</accession>